<dbReference type="AlphaFoldDB" id="A0A1X7UF02"/>
<dbReference type="EnsemblMetazoa" id="Aqu2.1.26038_001">
    <property type="protein sequence ID" value="Aqu2.1.26038_001"/>
    <property type="gene ID" value="Aqu2.1.26038"/>
</dbReference>
<accession>A0A1X7UF02</accession>
<name>A0A1X7UF02_AMPQE</name>
<sequence>PPPFTIVIQFYIISCQQGDHTGEMAQFMLFSRLKPSMFSRAYAKGNASLSLLQLFRARSTHNISIPAYLIQSATRPDIVWIEIKDGTSETRREDTYWKGILDSIGNEVANEVRGTPYSDLKIVLSGSSMVESLGSHVCAYQDLECTNANTLSIYTTMELGEGELCTGNNGYNKPFAEKIVDIVQEITSNHLVGETYVKIKYEAIIEKLKKYKKSAPELVSPRPARLHLNELHKP</sequence>
<proteinExistence type="predicted"/>
<evidence type="ECO:0000313" key="1">
    <source>
        <dbReference type="EnsemblMetazoa" id="Aqu2.1.26038_001"/>
    </source>
</evidence>
<reference evidence="1" key="1">
    <citation type="submission" date="2017-05" db="UniProtKB">
        <authorList>
            <consortium name="EnsemblMetazoa"/>
        </authorList>
    </citation>
    <scope>IDENTIFICATION</scope>
</reference>
<protein>
    <submittedName>
        <fullName evidence="1">Uncharacterized protein</fullName>
    </submittedName>
</protein>
<dbReference type="InParanoid" id="A0A1X7UF02"/>
<organism evidence="1">
    <name type="scientific">Amphimedon queenslandica</name>
    <name type="common">Sponge</name>
    <dbReference type="NCBI Taxonomy" id="400682"/>
    <lineage>
        <taxon>Eukaryota</taxon>
        <taxon>Metazoa</taxon>
        <taxon>Porifera</taxon>
        <taxon>Demospongiae</taxon>
        <taxon>Heteroscleromorpha</taxon>
        <taxon>Haplosclerida</taxon>
        <taxon>Niphatidae</taxon>
        <taxon>Amphimedon</taxon>
    </lineage>
</organism>